<name>A0A6J4S8G0_9ACTN</name>
<organism evidence="2">
    <name type="scientific">uncultured Solirubrobacteraceae bacterium</name>
    <dbReference type="NCBI Taxonomy" id="1162706"/>
    <lineage>
        <taxon>Bacteria</taxon>
        <taxon>Bacillati</taxon>
        <taxon>Actinomycetota</taxon>
        <taxon>Thermoleophilia</taxon>
        <taxon>Solirubrobacterales</taxon>
        <taxon>Solirubrobacteraceae</taxon>
        <taxon>environmental samples</taxon>
    </lineage>
</organism>
<feature type="compositionally biased region" description="Basic and acidic residues" evidence="1">
    <location>
        <begin position="53"/>
        <end position="66"/>
    </location>
</feature>
<feature type="compositionally biased region" description="Basic residues" evidence="1">
    <location>
        <begin position="43"/>
        <end position="52"/>
    </location>
</feature>
<reference evidence="2" key="1">
    <citation type="submission" date="2020-02" db="EMBL/GenBank/DDBJ databases">
        <authorList>
            <person name="Meier V. D."/>
        </authorList>
    </citation>
    <scope>NUCLEOTIDE SEQUENCE</scope>
    <source>
        <strain evidence="2">AVDCRST_MAG13</strain>
    </source>
</reference>
<evidence type="ECO:0000313" key="2">
    <source>
        <dbReference type="EMBL" id="CAA9488990.1"/>
    </source>
</evidence>
<gene>
    <name evidence="2" type="ORF">AVDCRST_MAG13-1628</name>
</gene>
<feature type="compositionally biased region" description="Basic residues" evidence="1">
    <location>
        <begin position="101"/>
        <end position="117"/>
    </location>
</feature>
<evidence type="ECO:0000256" key="1">
    <source>
        <dbReference type="SAM" id="MobiDB-lite"/>
    </source>
</evidence>
<feature type="region of interest" description="Disordered" evidence="1">
    <location>
        <begin position="1"/>
        <end position="136"/>
    </location>
</feature>
<proteinExistence type="predicted"/>
<protein>
    <submittedName>
        <fullName evidence="2">Uncharacterized protein</fullName>
    </submittedName>
</protein>
<sequence length="136" mass="15052">ARGPRQRRHAADHRAVRHLRRDGPPLQGAVRPGADEGPEQLGRNRHPRRRARGHADPRRAQPRADGRAPAAARHPHVLPVRDGARVLRAGRAPHGAQGPRLHQRHRHRGGRPGHRALRPASRGLHGRLPHRALGAL</sequence>
<feature type="non-terminal residue" evidence="2">
    <location>
        <position position="1"/>
    </location>
</feature>
<feature type="compositionally biased region" description="Basic residues" evidence="1">
    <location>
        <begin position="1"/>
        <end position="20"/>
    </location>
</feature>
<dbReference type="AlphaFoldDB" id="A0A6J4S8G0"/>
<accession>A0A6J4S8G0</accession>
<dbReference type="EMBL" id="CADCVO010000258">
    <property type="protein sequence ID" value="CAA9488990.1"/>
    <property type="molecule type" value="Genomic_DNA"/>
</dbReference>
<feature type="non-terminal residue" evidence="2">
    <location>
        <position position="136"/>
    </location>
</feature>